<organism evidence="3 4">
    <name type="scientific">Tigriopus californicus</name>
    <name type="common">Marine copepod</name>
    <dbReference type="NCBI Taxonomy" id="6832"/>
    <lineage>
        <taxon>Eukaryota</taxon>
        <taxon>Metazoa</taxon>
        <taxon>Ecdysozoa</taxon>
        <taxon>Arthropoda</taxon>
        <taxon>Crustacea</taxon>
        <taxon>Multicrustacea</taxon>
        <taxon>Hexanauplia</taxon>
        <taxon>Copepoda</taxon>
        <taxon>Harpacticoida</taxon>
        <taxon>Harpacticidae</taxon>
        <taxon>Tigriopus</taxon>
    </lineage>
</organism>
<reference evidence="3 4" key="1">
    <citation type="journal article" date="2018" name="Nat. Ecol. Evol.">
        <title>Genomic signatures of mitonuclear coevolution across populations of Tigriopus californicus.</title>
        <authorList>
            <person name="Barreto F.S."/>
            <person name="Watson E.T."/>
            <person name="Lima T.G."/>
            <person name="Willett C.S."/>
            <person name="Edmands S."/>
            <person name="Li W."/>
            <person name="Burton R.S."/>
        </authorList>
    </citation>
    <scope>NUCLEOTIDE SEQUENCE [LARGE SCALE GENOMIC DNA]</scope>
    <source>
        <strain evidence="3 4">San Diego</strain>
    </source>
</reference>
<keyword evidence="2" id="KW-0732">Signal</keyword>
<feature type="region of interest" description="Disordered" evidence="1">
    <location>
        <begin position="98"/>
        <end position="136"/>
    </location>
</feature>
<evidence type="ECO:0000313" key="3">
    <source>
        <dbReference type="EMBL" id="TRY74729.1"/>
    </source>
</evidence>
<dbReference type="AlphaFoldDB" id="A0A553PAL7"/>
<protein>
    <submittedName>
        <fullName evidence="3">Uncharacterized protein</fullName>
    </submittedName>
</protein>
<sequence length="382" mass="42375">MDFLLNAILFIALNPLHRVSGLVVYNPKNPIRRESLQGKVQAEEEEKRWHRAQSTRHTHFNESEFLGPGEIPLEQVRDLESFLLGAQFGQKFKSRSLGNLPNNLKGSEHKDKNALRHRGYGGSTSTSRTPDPNPWKTARVIPYQGPRAPMPPSGTLKVVPYPFTTTPEPRKRGPTLILETSIVTSVTPTNTSAMPQWFHSNETDEQSVPLLTQKLEHVDTPEYYDQFDTLPPNESDNLNDLSFLPKLSNISNLTLSQLEDGNLTLNDFLAWEQEVASGVGESLQFLPELAFNVSVPPVTVIVDQTPFHVSGDDWSGLANSNISIVPVVINAGRNHTDLTQPLELGGRSNLTKQFEDDSLFPKSSEDNIVLPISVPSSGNATQ</sequence>
<feature type="chain" id="PRO_5022082589" evidence="2">
    <location>
        <begin position="22"/>
        <end position="382"/>
    </location>
</feature>
<name>A0A553PAL7_TIGCA</name>
<dbReference type="EMBL" id="VCGU01000005">
    <property type="protein sequence ID" value="TRY74729.1"/>
    <property type="molecule type" value="Genomic_DNA"/>
</dbReference>
<accession>A0A553PAL7</accession>
<evidence type="ECO:0000256" key="2">
    <source>
        <dbReference type="SAM" id="SignalP"/>
    </source>
</evidence>
<evidence type="ECO:0000313" key="4">
    <source>
        <dbReference type="Proteomes" id="UP000318571"/>
    </source>
</evidence>
<evidence type="ECO:0000256" key="1">
    <source>
        <dbReference type="SAM" id="MobiDB-lite"/>
    </source>
</evidence>
<dbReference type="Proteomes" id="UP000318571">
    <property type="component" value="Chromosome 2"/>
</dbReference>
<proteinExistence type="predicted"/>
<gene>
    <name evidence="3" type="ORF">TCAL_13339</name>
</gene>
<keyword evidence="4" id="KW-1185">Reference proteome</keyword>
<comment type="caution">
    <text evidence="3">The sequence shown here is derived from an EMBL/GenBank/DDBJ whole genome shotgun (WGS) entry which is preliminary data.</text>
</comment>
<feature type="signal peptide" evidence="2">
    <location>
        <begin position="1"/>
        <end position="21"/>
    </location>
</feature>